<dbReference type="PANTHER" id="PTHR47691">
    <property type="entry name" value="REGULATOR-RELATED"/>
    <property type="match status" value="1"/>
</dbReference>
<dbReference type="Proteomes" id="UP000199205">
    <property type="component" value="Unassembled WGS sequence"/>
</dbReference>
<evidence type="ECO:0000256" key="2">
    <source>
        <dbReference type="PROSITE-ProRule" id="PRU01091"/>
    </source>
</evidence>
<dbReference type="SMART" id="SM00862">
    <property type="entry name" value="Trans_reg_C"/>
    <property type="match status" value="1"/>
</dbReference>
<dbReference type="Gene3D" id="3.40.50.300">
    <property type="entry name" value="P-loop containing nucleotide triphosphate hydrolases"/>
    <property type="match status" value="1"/>
</dbReference>
<proteinExistence type="predicted"/>
<dbReference type="InterPro" id="IPR003593">
    <property type="entry name" value="AAA+_ATPase"/>
</dbReference>
<keyword evidence="1 2" id="KW-0238">DNA-binding</keyword>
<dbReference type="CDD" id="cd00383">
    <property type="entry name" value="trans_reg_C"/>
    <property type="match status" value="1"/>
</dbReference>
<dbReference type="SUPFAM" id="SSF46894">
    <property type="entry name" value="C-terminal effector domain of the bipartite response regulators"/>
    <property type="match status" value="1"/>
</dbReference>
<dbReference type="AlphaFoldDB" id="A0A1C3X3T8"/>
<dbReference type="GO" id="GO:0003677">
    <property type="term" value="F:DNA binding"/>
    <property type="evidence" value="ECO:0007669"/>
    <property type="project" value="UniProtKB-UniRule"/>
</dbReference>
<dbReference type="InterPro" id="IPR016032">
    <property type="entry name" value="Sig_transdc_resp-reg_C-effctor"/>
</dbReference>
<sequence>MACESSPGWAWGAPRNVKFHWEVIRECMEQSGRLDGKTYCFGDYRFIPDRQLLTLGEKPLRIGARALDLLHLLVIHAGEVVGKDQLIRYAWPATFVHEGNLKVNIAALRRALSGTASGLSCIATVSGRGYRFVAPLRVYGGDHQPPLETPKAAGSELPLQTEVVGRDRAIADLVAKLSECKLLTIVGPAGVGKTTLAVRLTQSLLDRFRDGVCFVDLAAIGDPQLVDATIAASLGAGGKWTNMLAGIVETLRDREMLLILDNCEHVLSTASAIAEHLTLALPGLHVIATSREPLRARSESVYRLSPLPFPDEQGGENRVEAMAFPAVELFVKRAHAAYGYQVDDADFPAISAICRRLDGIALAIELAASRLPALKPPALLNLLKESFTPLIARLGGTPQRHQTLLATLDWSYQLLSKDEARLLRLLSVFSASFSLADVIGVASHIDRSIEEIAMYTESLAAKSLLSTTHDASGTRYRLLDSTRSFTGERLETAGEAVDAQSSHAHYLLRLFEQAEAEWYWRPRKEWTASYEPRINDLRKAIDWALGDGLEHEVGVRLTSAAIPLWDELSMVAESRRRVERALQCVEALSRCEPAVKMKLIASYASGLNFSDRLGPEADSAWMEANQLARQIDNVDYQFRTLWGLGILQSFTGRHRQTMATLTQFARLAAGQQEDRQVAAEGERVRLMAVFYCGDVRHANDDLKRLARDYAATEKQSGMARFQMDRFVSIRVALAMAAWVAGDRREAAAALRDALGHSISSDHLVSHSNALAQAALPIALWSGESEIARQHVAALARNLTLREIAIWQPVCRFYKGVLACMDGDAEGVGTMRQATEQLIANNFLVRVPFYLSILAEAALRHGRIALARDSLSAAFNRADRQGEHWSRPELLRVRGLLQRLDGDLAGASETLLLAAETARESGALFFQLRASTSLAELWAETDRQAAAELLSPVYAEFDDALPCASVAKARRLLEALARQDEVARKGLS</sequence>
<reference evidence="4 5" key="1">
    <citation type="submission" date="2016-08" db="EMBL/GenBank/DDBJ databases">
        <authorList>
            <person name="Seilhamer J.J."/>
        </authorList>
    </citation>
    <scope>NUCLEOTIDE SEQUENCE [LARGE SCALE GENOMIC DNA]</scope>
    <source>
        <strain evidence="4 5">P1-7</strain>
    </source>
</reference>
<dbReference type="SMART" id="SM00382">
    <property type="entry name" value="AAA"/>
    <property type="match status" value="1"/>
</dbReference>
<gene>
    <name evidence="4" type="ORF">GA0061101_12378</name>
</gene>
<dbReference type="PANTHER" id="PTHR47691:SF3">
    <property type="entry name" value="HTH-TYPE TRANSCRIPTIONAL REGULATOR RV0890C-RELATED"/>
    <property type="match status" value="1"/>
</dbReference>
<dbReference type="InterPro" id="IPR049945">
    <property type="entry name" value="AAA_22"/>
</dbReference>
<dbReference type="GO" id="GO:0016887">
    <property type="term" value="F:ATP hydrolysis activity"/>
    <property type="evidence" value="ECO:0007669"/>
    <property type="project" value="InterPro"/>
</dbReference>
<protein>
    <submittedName>
        <fullName evidence="4">Predicted ATPase</fullName>
    </submittedName>
</protein>
<feature type="domain" description="OmpR/PhoB-type" evidence="3">
    <location>
        <begin position="36"/>
        <end position="134"/>
    </location>
</feature>
<dbReference type="Pfam" id="PF13401">
    <property type="entry name" value="AAA_22"/>
    <property type="match status" value="1"/>
</dbReference>
<dbReference type="Pfam" id="PF00486">
    <property type="entry name" value="Trans_reg_C"/>
    <property type="match status" value="1"/>
</dbReference>
<dbReference type="InterPro" id="IPR036388">
    <property type="entry name" value="WH-like_DNA-bd_sf"/>
</dbReference>
<name>A0A1C3X3T8_9HYPH</name>
<evidence type="ECO:0000313" key="4">
    <source>
        <dbReference type="EMBL" id="SCB46674.1"/>
    </source>
</evidence>
<feature type="DNA-binding region" description="OmpR/PhoB-type" evidence="2">
    <location>
        <begin position="36"/>
        <end position="134"/>
    </location>
</feature>
<evidence type="ECO:0000313" key="5">
    <source>
        <dbReference type="Proteomes" id="UP000199205"/>
    </source>
</evidence>
<dbReference type="EMBL" id="FMAF01000023">
    <property type="protein sequence ID" value="SCB46674.1"/>
    <property type="molecule type" value="Genomic_DNA"/>
</dbReference>
<dbReference type="PROSITE" id="PS51755">
    <property type="entry name" value="OMPR_PHOB"/>
    <property type="match status" value="1"/>
</dbReference>
<dbReference type="PRINTS" id="PR00364">
    <property type="entry name" value="DISEASERSIST"/>
</dbReference>
<accession>A0A1C3X3T8</accession>
<dbReference type="Gene3D" id="1.10.10.10">
    <property type="entry name" value="Winged helix-like DNA-binding domain superfamily/Winged helix DNA-binding domain"/>
    <property type="match status" value="1"/>
</dbReference>
<evidence type="ECO:0000256" key="1">
    <source>
        <dbReference type="ARBA" id="ARBA00023125"/>
    </source>
</evidence>
<dbReference type="SUPFAM" id="SSF52540">
    <property type="entry name" value="P-loop containing nucleoside triphosphate hydrolases"/>
    <property type="match status" value="1"/>
</dbReference>
<evidence type="ECO:0000259" key="3">
    <source>
        <dbReference type="PROSITE" id="PS51755"/>
    </source>
</evidence>
<dbReference type="InterPro" id="IPR001867">
    <property type="entry name" value="OmpR/PhoB-type_DNA-bd"/>
</dbReference>
<organism evidence="4 5">
    <name type="scientific">Rhizobium lusitanum</name>
    <dbReference type="NCBI Taxonomy" id="293958"/>
    <lineage>
        <taxon>Bacteria</taxon>
        <taxon>Pseudomonadati</taxon>
        <taxon>Pseudomonadota</taxon>
        <taxon>Alphaproteobacteria</taxon>
        <taxon>Hyphomicrobiales</taxon>
        <taxon>Rhizobiaceae</taxon>
        <taxon>Rhizobium/Agrobacterium group</taxon>
        <taxon>Rhizobium</taxon>
    </lineage>
</organism>
<dbReference type="InterPro" id="IPR027417">
    <property type="entry name" value="P-loop_NTPase"/>
</dbReference>
<dbReference type="GO" id="GO:0006355">
    <property type="term" value="P:regulation of DNA-templated transcription"/>
    <property type="evidence" value="ECO:0007669"/>
    <property type="project" value="InterPro"/>
</dbReference>
<dbReference type="GO" id="GO:0000160">
    <property type="term" value="P:phosphorelay signal transduction system"/>
    <property type="evidence" value="ECO:0007669"/>
    <property type="project" value="InterPro"/>
</dbReference>